<evidence type="ECO:0000313" key="2">
    <source>
        <dbReference type="Proteomes" id="UP000219286"/>
    </source>
</evidence>
<comment type="caution">
    <text evidence="1">The sequence shown here is derived from an EMBL/GenBank/DDBJ whole genome shotgun (WGS) entry which is preliminary data.</text>
</comment>
<proteinExistence type="predicted"/>
<name>A0A2H2ZK06_TRIPA</name>
<dbReference type="Proteomes" id="UP000219286">
    <property type="component" value="Unassembled WGS sequence"/>
</dbReference>
<dbReference type="EMBL" id="LFMI01000755">
    <property type="protein sequence ID" value="OTA07153.1"/>
    <property type="molecule type" value="Genomic_DNA"/>
</dbReference>
<reference evidence="1 2" key="1">
    <citation type="journal article" date="2015" name="Genome Announc.">
        <title>Genome sequence and annotation of Trichoderma parareesei, the ancestor of the cellulase producer Trichoderma reesei.</title>
        <authorList>
            <person name="Yang D."/>
            <person name="Pomraning K."/>
            <person name="Kopchinskiy A."/>
            <person name="Karimi Aghcheh R."/>
            <person name="Atanasova L."/>
            <person name="Chenthamara K."/>
            <person name="Baker S.E."/>
            <person name="Zhang R."/>
            <person name="Shen Q."/>
            <person name="Freitag M."/>
            <person name="Kubicek C.P."/>
            <person name="Druzhinina I.S."/>
        </authorList>
    </citation>
    <scope>NUCLEOTIDE SEQUENCE [LARGE SCALE GENOMIC DNA]</scope>
    <source>
        <strain evidence="1 2">CBS 125925</strain>
    </source>
</reference>
<gene>
    <name evidence="1" type="ORF">A9Z42_0080300</name>
</gene>
<sequence length="274" mass="30440">MSNTSQTTEGGRGALQWARDPPYDYLNYEDGESVAKSITMIHYDDDKRFTGMNFSVWNAFEQFVDEHGIVNRVHKRYQKRNMSPSQEIFWGPGAEARVAWLLIDRAPAMKHELDTFASVLILKSIATLNLEAVLRLVCSLAGNSLGESDPLLVIENLPCDLSDDVVVLQRIHHRVKLLSGGPEAEAAVGNATGTSIQRQLERFKQVWNAIVQKLSPGRLANEMGFYADVMEDFVDTDRRYASQSDLEGAEELAISSVRLNQAVPNGPNIASDDG</sequence>
<dbReference type="AlphaFoldDB" id="A0A2H2ZK06"/>
<keyword evidence="2" id="KW-1185">Reference proteome</keyword>
<dbReference type="OrthoDB" id="4891504at2759"/>
<accession>A0A2H2ZK06</accession>
<organism evidence="1 2">
    <name type="scientific">Trichoderma parareesei</name>
    <name type="common">Filamentous fungus</name>
    <dbReference type="NCBI Taxonomy" id="858221"/>
    <lineage>
        <taxon>Eukaryota</taxon>
        <taxon>Fungi</taxon>
        <taxon>Dikarya</taxon>
        <taxon>Ascomycota</taxon>
        <taxon>Pezizomycotina</taxon>
        <taxon>Sordariomycetes</taxon>
        <taxon>Hypocreomycetidae</taxon>
        <taxon>Hypocreales</taxon>
        <taxon>Hypocreaceae</taxon>
        <taxon>Trichoderma</taxon>
    </lineage>
</organism>
<evidence type="ECO:0000313" key="1">
    <source>
        <dbReference type="EMBL" id="OTA07153.1"/>
    </source>
</evidence>
<protein>
    <submittedName>
        <fullName evidence="1">Uncharacterized protein</fullName>
    </submittedName>
</protein>